<evidence type="ECO:0000313" key="12">
    <source>
        <dbReference type="EMBL" id="EFC36034.1"/>
    </source>
</evidence>
<dbReference type="PANTHER" id="PTHR11920">
    <property type="entry name" value="GUANYLYL CYCLASE"/>
    <property type="match status" value="1"/>
</dbReference>
<comment type="subcellular location">
    <subcellularLocation>
        <location evidence="1">Membrane</location>
    </subcellularLocation>
</comment>
<dbReference type="InterPro" id="IPR035965">
    <property type="entry name" value="PAS-like_dom_sf"/>
</dbReference>
<feature type="transmembrane region" description="Helical" evidence="9">
    <location>
        <begin position="5"/>
        <end position="25"/>
    </location>
</feature>
<dbReference type="Pfam" id="PF13426">
    <property type="entry name" value="PAS_9"/>
    <property type="match status" value="1"/>
</dbReference>
<dbReference type="SUPFAM" id="SSF55073">
    <property type="entry name" value="Nucleotide cyclase"/>
    <property type="match status" value="1"/>
</dbReference>
<dbReference type="KEGG" id="ngr:NAEGRDRAFT_76300"/>
<feature type="transmembrane region" description="Helical" evidence="9">
    <location>
        <begin position="1431"/>
        <end position="1454"/>
    </location>
</feature>
<evidence type="ECO:0000256" key="1">
    <source>
        <dbReference type="ARBA" id="ARBA00004370"/>
    </source>
</evidence>
<dbReference type="Pfam" id="PF25474">
    <property type="entry name" value="TPR_TmcB"/>
    <property type="match status" value="2"/>
</dbReference>
<protein>
    <submittedName>
        <fullName evidence="12">Predicted protein</fullName>
    </submittedName>
</protein>
<dbReference type="SUPFAM" id="SSF55785">
    <property type="entry name" value="PYP-like sensor domain (PAS domain)"/>
    <property type="match status" value="1"/>
</dbReference>
<feature type="domain" description="Guanylate cyclase" evidence="11">
    <location>
        <begin position="1981"/>
        <end position="2110"/>
    </location>
</feature>
<dbReference type="InterPro" id="IPR018297">
    <property type="entry name" value="A/G_cyclase_CS"/>
</dbReference>
<dbReference type="InParanoid" id="D2W4G8"/>
<dbReference type="GO" id="GO:0000166">
    <property type="term" value="F:nucleotide binding"/>
    <property type="evidence" value="ECO:0007669"/>
    <property type="project" value="UniProtKB-KW"/>
</dbReference>
<keyword evidence="13" id="KW-1185">Reference proteome</keyword>
<feature type="compositionally biased region" description="Polar residues" evidence="8">
    <location>
        <begin position="1175"/>
        <end position="1185"/>
    </location>
</feature>
<dbReference type="Gene3D" id="3.30.450.20">
    <property type="entry name" value="PAS domain"/>
    <property type="match status" value="1"/>
</dbReference>
<evidence type="ECO:0000256" key="4">
    <source>
        <dbReference type="ARBA" id="ARBA00022989"/>
    </source>
</evidence>
<dbReference type="GO" id="GO:0001653">
    <property type="term" value="F:peptide receptor activity"/>
    <property type="evidence" value="ECO:0007669"/>
    <property type="project" value="TreeGrafter"/>
</dbReference>
<proteinExistence type="inferred from homology"/>
<comment type="similarity">
    <text evidence="7">Belongs to the adenylyl cyclase class-4/guanylyl cyclase family.</text>
</comment>
<reference evidence="12 13" key="1">
    <citation type="journal article" date="2010" name="Cell">
        <title>The genome of Naegleria gruberi illuminates early eukaryotic versatility.</title>
        <authorList>
            <person name="Fritz-Laylin L.K."/>
            <person name="Prochnik S.E."/>
            <person name="Ginger M.L."/>
            <person name="Dacks J.B."/>
            <person name="Carpenter M.L."/>
            <person name="Field M.C."/>
            <person name="Kuo A."/>
            <person name="Paredez A."/>
            <person name="Chapman J."/>
            <person name="Pham J."/>
            <person name="Shu S."/>
            <person name="Neupane R."/>
            <person name="Cipriano M."/>
            <person name="Mancuso J."/>
            <person name="Tu H."/>
            <person name="Salamov A."/>
            <person name="Lindquist E."/>
            <person name="Shapiro H."/>
            <person name="Lucas S."/>
            <person name="Grigoriev I.V."/>
            <person name="Cande W.Z."/>
            <person name="Fulton C."/>
            <person name="Rokhsar D.S."/>
            <person name="Dawson S.C."/>
        </authorList>
    </citation>
    <scope>NUCLEOTIDE SEQUENCE [LARGE SCALE GENOMIC DNA]</scope>
    <source>
        <strain evidence="12 13">NEG-M</strain>
    </source>
</reference>
<dbReference type="PROSITE" id="PS50125">
    <property type="entry name" value="GUANYLATE_CYCLASE_2"/>
    <property type="match status" value="1"/>
</dbReference>
<keyword evidence="5 9" id="KW-0472">Membrane</keyword>
<dbReference type="eggNOG" id="KOG1023">
    <property type="taxonomic scope" value="Eukaryota"/>
</dbReference>
<keyword evidence="6 7" id="KW-0456">Lyase</keyword>
<dbReference type="PROSITE" id="PS50112">
    <property type="entry name" value="PAS"/>
    <property type="match status" value="1"/>
</dbReference>
<feature type="transmembrane region" description="Helical" evidence="9">
    <location>
        <begin position="37"/>
        <end position="59"/>
    </location>
</feature>
<dbReference type="CDD" id="cd00130">
    <property type="entry name" value="PAS"/>
    <property type="match status" value="1"/>
</dbReference>
<dbReference type="GO" id="GO:0004016">
    <property type="term" value="F:adenylate cyclase activity"/>
    <property type="evidence" value="ECO:0007669"/>
    <property type="project" value="TreeGrafter"/>
</dbReference>
<evidence type="ECO:0000256" key="5">
    <source>
        <dbReference type="ARBA" id="ARBA00023136"/>
    </source>
</evidence>
<keyword evidence="4 9" id="KW-1133">Transmembrane helix</keyword>
<dbReference type="InterPro" id="IPR001054">
    <property type="entry name" value="A/G_cyclase"/>
</dbReference>
<evidence type="ECO:0000259" key="10">
    <source>
        <dbReference type="PROSITE" id="PS50112"/>
    </source>
</evidence>
<feature type="transmembrane region" description="Helical" evidence="9">
    <location>
        <begin position="1221"/>
        <end position="1243"/>
    </location>
</feature>
<dbReference type="Proteomes" id="UP000006671">
    <property type="component" value="Unassembled WGS sequence"/>
</dbReference>
<dbReference type="GO" id="GO:0035556">
    <property type="term" value="P:intracellular signal transduction"/>
    <property type="evidence" value="ECO:0007669"/>
    <property type="project" value="InterPro"/>
</dbReference>
<evidence type="ECO:0000256" key="8">
    <source>
        <dbReference type="SAM" id="MobiDB-lite"/>
    </source>
</evidence>
<dbReference type="VEuPathDB" id="AmoebaDB:NAEGRDRAFT_76300"/>
<dbReference type="Gene3D" id="3.30.70.1230">
    <property type="entry name" value="Nucleotide cyclase"/>
    <property type="match status" value="1"/>
</dbReference>
<feature type="transmembrane region" description="Helical" evidence="9">
    <location>
        <begin position="420"/>
        <end position="442"/>
    </location>
</feature>
<feature type="transmembrane region" description="Helical" evidence="9">
    <location>
        <begin position="1505"/>
        <end position="1527"/>
    </location>
</feature>
<dbReference type="SMART" id="SM00044">
    <property type="entry name" value="CYCc"/>
    <property type="match status" value="1"/>
</dbReference>
<evidence type="ECO:0000256" key="6">
    <source>
        <dbReference type="ARBA" id="ARBA00023239"/>
    </source>
</evidence>
<dbReference type="NCBIfam" id="TIGR00229">
    <property type="entry name" value="sensory_box"/>
    <property type="match status" value="1"/>
</dbReference>
<dbReference type="InterPro" id="IPR029787">
    <property type="entry name" value="Nucleotide_cyclase"/>
</dbReference>
<dbReference type="PROSITE" id="PS00452">
    <property type="entry name" value="GUANYLATE_CYCLASE_1"/>
    <property type="match status" value="1"/>
</dbReference>
<evidence type="ECO:0000256" key="3">
    <source>
        <dbReference type="ARBA" id="ARBA00022741"/>
    </source>
</evidence>
<feature type="transmembrane region" description="Helical" evidence="9">
    <location>
        <begin position="705"/>
        <end position="726"/>
    </location>
</feature>
<keyword evidence="2 9" id="KW-0812">Transmembrane</keyword>
<keyword evidence="3" id="KW-0547">Nucleotide-binding</keyword>
<dbReference type="InterPro" id="IPR000014">
    <property type="entry name" value="PAS"/>
</dbReference>
<feature type="transmembrane region" description="Helical" evidence="9">
    <location>
        <begin position="630"/>
        <end position="653"/>
    </location>
</feature>
<evidence type="ECO:0000259" key="11">
    <source>
        <dbReference type="PROSITE" id="PS50125"/>
    </source>
</evidence>
<gene>
    <name evidence="12" type="ORF">NAEGRDRAFT_76300</name>
</gene>
<dbReference type="CDD" id="cd07302">
    <property type="entry name" value="CHD"/>
    <property type="match status" value="1"/>
</dbReference>
<organism evidence="13">
    <name type="scientific">Naegleria gruberi</name>
    <name type="common">Amoeba</name>
    <dbReference type="NCBI Taxonomy" id="5762"/>
    <lineage>
        <taxon>Eukaryota</taxon>
        <taxon>Discoba</taxon>
        <taxon>Heterolobosea</taxon>
        <taxon>Tetramitia</taxon>
        <taxon>Eutetramitia</taxon>
        <taxon>Vahlkampfiidae</taxon>
        <taxon>Naegleria</taxon>
    </lineage>
</organism>
<accession>D2W4G8</accession>
<dbReference type="EMBL" id="GG738954">
    <property type="protein sequence ID" value="EFC36034.1"/>
    <property type="molecule type" value="Genomic_DNA"/>
</dbReference>
<name>D2W4G8_NAEGR</name>
<dbReference type="InterPro" id="IPR057352">
    <property type="entry name" value="TPR_TmcB/C"/>
</dbReference>
<feature type="region of interest" description="Disordered" evidence="8">
    <location>
        <begin position="1158"/>
        <end position="1188"/>
    </location>
</feature>
<evidence type="ECO:0000256" key="9">
    <source>
        <dbReference type="SAM" id="Phobius"/>
    </source>
</evidence>
<dbReference type="RefSeq" id="XP_002668778.1">
    <property type="nucleotide sequence ID" value="XM_002668732.1"/>
</dbReference>
<dbReference type="InterPro" id="IPR050401">
    <property type="entry name" value="Cyclic_nucleotide_synthase"/>
</dbReference>
<dbReference type="GO" id="GO:0005886">
    <property type="term" value="C:plasma membrane"/>
    <property type="evidence" value="ECO:0007669"/>
    <property type="project" value="TreeGrafter"/>
</dbReference>
<evidence type="ECO:0000256" key="2">
    <source>
        <dbReference type="ARBA" id="ARBA00022692"/>
    </source>
</evidence>
<evidence type="ECO:0000313" key="13">
    <source>
        <dbReference type="Proteomes" id="UP000006671"/>
    </source>
</evidence>
<dbReference type="SMART" id="SM00091">
    <property type="entry name" value="PAS"/>
    <property type="match status" value="1"/>
</dbReference>
<dbReference type="GO" id="GO:0007168">
    <property type="term" value="P:receptor guanylyl cyclase signaling pathway"/>
    <property type="evidence" value="ECO:0007669"/>
    <property type="project" value="TreeGrafter"/>
</dbReference>
<feature type="transmembrane region" description="Helical" evidence="9">
    <location>
        <begin position="843"/>
        <end position="870"/>
    </location>
</feature>
<dbReference type="GO" id="GO:0004383">
    <property type="term" value="F:guanylate cyclase activity"/>
    <property type="evidence" value="ECO:0007669"/>
    <property type="project" value="TreeGrafter"/>
</dbReference>
<dbReference type="PANTHER" id="PTHR11920:SF335">
    <property type="entry name" value="GUANYLATE CYCLASE"/>
    <property type="match status" value="1"/>
</dbReference>
<sequence length="2187" mass="249938">MNSLYFGVVCARFGVSIGFLISSLVNLNLLSDLGLGMMGLSIGLGILFFILAFTALEIYTRLCCRRIRNIFSRKISESTITNSKQDINLYSIVEKEALSIFTLCEHVSSRSLTLFLQSTVCLKEQNGYKEDDEYIALDDKLLAISFVKSISQQKSFVNADMLIISGMLINFNSKEDNKYQFASYLLAKAYKRTSNTIKKLIVLEKQKEIEIDLNEVTKTNIEVRNAITEVAKKLEELRIVHRSFWKEMLNEMPNETKLLQINSKATVLSKFCEKSFSNLMKSHNHDKTVIRFYAKYVEEFKFDKELSNSLFEEANQLEDEESRSRKYSIMKLQPNETKKFKNKVAPSSPNLMDDMSVTGRETMFDSMGSLSMKKFSNQPTNNPLNETDFEGVENEGIDKKESFFRAAINTPFQSKLKISIFLGLSVLLHICMIAIFVLSMVFSEKVVSTPLVLQSCITGSTPGALLRFTRMNQILTEVYANEGQPWLQNSTRYYEINNFLKNYKNRYLEHKGYLETLISNSQSGKFTSNMYTDFTERASPILIPISTTDPKSIEFVNTFSKNVSMSEVSQEFLHHVEQFLNFGEKQYNETTKSYSFMYVYLNRRYLADNYLQFCRSFQESERASTFELNIILSSYIFASSSVMTMIYVIFILISRSEMTWFSKITSLYKKIPKDFVGIIYHKLEEKTKDDAKHLKKNPLLQPKNFTLILAILIVVIFMLSSGLIYYEISMNISTASSAIYNVDLMSVFLRTVHRVTIRLNEFFIYLTLPSGKFINSPYLVSNNSQLQTMKTEIRQFIDLTATIYDQVIYGQDGVTSSLVGQYSEIDKMITVNLNLLSDLGLGMMGLSIGLGILFFILAFTALEIYTLVVCRQIRNIFKTKISACEINESRADLSLYNIIEREAVSIFIVCEQLSLRHLMLFLQFSIGQNVKHHSPDHYGVTIVSDPLMAIAFVKSISQQKSFLNTEMLLISSVLVNYIWQDDHRSQFANYLLAKALKHCHQTLKRVLITEKQKEIEITLNELTKTNMEVRNTITELEITLAELRIVHKSFWKEMLNDIPNETKLSQINSRASVLTLFCDQNFLNLTKAHSHDKTVIRFYASYLEEFKFDKELSTSLFEEAAAMEEEESRSKNVNHHNPQSYYEAKKFKNKIVPSSNVEMSTNNEDISTERDESGSALNGKSQFNGNEMDFEGVENQGIDKKETFFRTAINAPFQSKLRISIFLFLSVLMHVLLIVIFILSIVYNERVVSTPLVLQSCIPGSTPGALLRVARMNQILTEVYANEGQSWLKNSSRMYELNYFTSTFRNRYLEHKGYLETLISNSQSGKFTSNMYNDFTERASPILIPISTTDPKSIEFVNTFSKNVSMSEVSQEFLHHVEQFLNFGEKQYNETTKSYSFMYIYLNRRYLADNYLQFCKSFQESERANTHQLNIILLAYIFTSSSVMTMIYVIFILISRSEMTWFSKITSLYKKIPKDFVGIIYHKLEEKTKDDAKHLKKNPLLQPKAFSLILALLIVTVFMLSSGLIYYEISMNISTASSAIYNVDLLSVFLRTVHRVTIRLNELFIYLSLPSGKFINSPYLVSNNSQLQTMKTEIRQFIDLTATIYDQVIYGQDGITTPLVGKYSKLDKIITGLSTCTNSSIDYNWKSNGNKIIGQSNELLKDCYGLQKYMSTFTILAGQVSEKFFNPSYASTQSEEAFAELLTLFNMCDMVYDKFRDFLTTLVSLTSVPSITISIVLIFGITSMLILQYMIFISFQTYDHEITNMKAFLNYLSTEFIESNDGLKSFALYNSIGTNYLTGRKLKQSSATDQDSLKKLMSSMVDGALLANESGDIILFNGPAQNMFGKSISDVLGTNFMHLFDEHSGEKLSNILKTIKSEIDENVKHGDVIELECVRKNSTKFPAMVTIFVSRISGSSYKGKSNSMVVSCFMRDITPEKKQNSLLAEEKKNSENLLRNILPDAVASKLKSGETFIAERFSDITCFFSDMVGFTKMSSGMNPSELVLMLSSIVNGFDDLTDVYSLEKIKTIGDAYFCVGGLHNNPQSDHPERTLRFAIDTFQVIRNYNIEHPQNQLNIRVGINTGSVVAGVIGKKKFAYDLWGDTINTASRMESTSMAGRIQISRSTYQRVYDIGFEFEQRSVEVKGKGVCETYLLKDKHHATSIIPVTESQILKKEQSNEEKLSEQLDQ</sequence>
<evidence type="ECO:0000256" key="7">
    <source>
        <dbReference type="RuleBase" id="RU000405"/>
    </source>
</evidence>
<feature type="domain" description="PAS" evidence="10">
    <location>
        <begin position="1809"/>
        <end position="1882"/>
    </location>
</feature>
<dbReference type="Pfam" id="PF00211">
    <property type="entry name" value="Guanylate_cyc"/>
    <property type="match status" value="1"/>
</dbReference>
<dbReference type="GeneID" id="8856333"/>